<organism evidence="1 2">
    <name type="scientific">Mycena chlorophos</name>
    <name type="common">Agaric fungus</name>
    <name type="synonym">Agaricus chlorophos</name>
    <dbReference type="NCBI Taxonomy" id="658473"/>
    <lineage>
        <taxon>Eukaryota</taxon>
        <taxon>Fungi</taxon>
        <taxon>Dikarya</taxon>
        <taxon>Basidiomycota</taxon>
        <taxon>Agaricomycotina</taxon>
        <taxon>Agaricomycetes</taxon>
        <taxon>Agaricomycetidae</taxon>
        <taxon>Agaricales</taxon>
        <taxon>Marasmiineae</taxon>
        <taxon>Mycenaceae</taxon>
        <taxon>Mycena</taxon>
    </lineage>
</organism>
<sequence length="192" mass="20444">MAGWCQLRKARGMLGGNADGGFQGLQWKSAQVLVCFHFRPASTSLSTPMRCAAAGFHGPRSMPREAEGRRRGVLFRSAEDSVSVSFLLMATEPARRPRIFASPCHCPTQGTVPRVRFTSSLGSPFFSQAVVVNAGAGAGAEGLAREGAKEAWRECGKGEAEVNAASFCDTGRCRAIALSFTPPAHRPLSSTR</sequence>
<reference evidence="1" key="1">
    <citation type="submission" date="2014-09" db="EMBL/GenBank/DDBJ databases">
        <title>Genome sequence of the luminous mushroom Mycena chlorophos for searching fungal bioluminescence genes.</title>
        <authorList>
            <person name="Tanaka Y."/>
            <person name="Kasuga D."/>
            <person name="Oba Y."/>
            <person name="Hase S."/>
            <person name="Sato K."/>
            <person name="Oba Y."/>
            <person name="Sakakibara Y."/>
        </authorList>
    </citation>
    <scope>NUCLEOTIDE SEQUENCE</scope>
</reference>
<evidence type="ECO:0000313" key="2">
    <source>
        <dbReference type="Proteomes" id="UP000815677"/>
    </source>
</evidence>
<protein>
    <submittedName>
        <fullName evidence="1">Uncharacterized protein</fullName>
    </submittedName>
</protein>
<gene>
    <name evidence="1" type="ORF">MCHLO_13364</name>
</gene>
<proteinExistence type="predicted"/>
<dbReference type="EMBL" id="DF849337">
    <property type="protein sequence ID" value="GAT56747.1"/>
    <property type="molecule type" value="Genomic_DNA"/>
</dbReference>
<name>A0ABQ0M0B0_MYCCL</name>
<accession>A0ABQ0M0B0</accession>
<dbReference type="Proteomes" id="UP000815677">
    <property type="component" value="Unassembled WGS sequence"/>
</dbReference>
<evidence type="ECO:0000313" key="1">
    <source>
        <dbReference type="EMBL" id="GAT56747.1"/>
    </source>
</evidence>
<keyword evidence="2" id="KW-1185">Reference proteome</keyword>